<dbReference type="AlphaFoldDB" id="A0A0F9HFX5"/>
<evidence type="ECO:0000256" key="1">
    <source>
        <dbReference type="SAM" id="Phobius"/>
    </source>
</evidence>
<gene>
    <name evidence="2" type="ORF">LCGC14_2069240</name>
</gene>
<feature type="non-terminal residue" evidence="2">
    <location>
        <position position="1"/>
    </location>
</feature>
<protein>
    <submittedName>
        <fullName evidence="2">Uncharacterized protein</fullName>
    </submittedName>
</protein>
<accession>A0A0F9HFX5</accession>
<feature type="transmembrane region" description="Helical" evidence="1">
    <location>
        <begin position="22"/>
        <end position="41"/>
    </location>
</feature>
<keyword evidence="1" id="KW-0812">Transmembrane</keyword>
<dbReference type="EMBL" id="LAZR01024791">
    <property type="protein sequence ID" value="KKL73997.1"/>
    <property type="molecule type" value="Genomic_DNA"/>
</dbReference>
<sequence>EIIGEIVCNHLLHRVMWVDTKLNFVLAFMVIVLALLAVLVLK</sequence>
<comment type="caution">
    <text evidence="2">The sequence shown here is derived from an EMBL/GenBank/DDBJ whole genome shotgun (WGS) entry which is preliminary data.</text>
</comment>
<name>A0A0F9HFX5_9ZZZZ</name>
<proteinExistence type="predicted"/>
<reference evidence="2" key="1">
    <citation type="journal article" date="2015" name="Nature">
        <title>Complex archaea that bridge the gap between prokaryotes and eukaryotes.</title>
        <authorList>
            <person name="Spang A."/>
            <person name="Saw J.H."/>
            <person name="Jorgensen S.L."/>
            <person name="Zaremba-Niedzwiedzka K."/>
            <person name="Martijn J."/>
            <person name="Lind A.E."/>
            <person name="van Eijk R."/>
            <person name="Schleper C."/>
            <person name="Guy L."/>
            <person name="Ettema T.J."/>
        </authorList>
    </citation>
    <scope>NUCLEOTIDE SEQUENCE</scope>
</reference>
<organism evidence="2">
    <name type="scientific">marine sediment metagenome</name>
    <dbReference type="NCBI Taxonomy" id="412755"/>
    <lineage>
        <taxon>unclassified sequences</taxon>
        <taxon>metagenomes</taxon>
        <taxon>ecological metagenomes</taxon>
    </lineage>
</organism>
<keyword evidence="1" id="KW-1133">Transmembrane helix</keyword>
<evidence type="ECO:0000313" key="2">
    <source>
        <dbReference type="EMBL" id="KKL73997.1"/>
    </source>
</evidence>
<keyword evidence="1" id="KW-0472">Membrane</keyword>